<name>A0A9D2EPY2_9FIRM</name>
<evidence type="ECO:0000313" key="2">
    <source>
        <dbReference type="Proteomes" id="UP000824048"/>
    </source>
</evidence>
<reference evidence="1" key="2">
    <citation type="submission" date="2021-04" db="EMBL/GenBank/DDBJ databases">
        <authorList>
            <person name="Gilroy R."/>
        </authorList>
    </citation>
    <scope>NUCLEOTIDE SEQUENCE</scope>
    <source>
        <strain evidence="1">ChiSxjej1B13-11774</strain>
    </source>
</reference>
<dbReference type="Pfam" id="PF14198">
    <property type="entry name" value="TnpV"/>
    <property type="match status" value="1"/>
</dbReference>
<comment type="caution">
    <text evidence="1">The sequence shown here is derived from an EMBL/GenBank/DDBJ whole genome shotgun (WGS) entry which is preliminary data.</text>
</comment>
<dbReference type="Proteomes" id="UP000824048">
    <property type="component" value="Unassembled WGS sequence"/>
</dbReference>
<evidence type="ECO:0000313" key="1">
    <source>
        <dbReference type="EMBL" id="HIZ41341.1"/>
    </source>
</evidence>
<sequence length="120" mass="13450">MKLTYTEINGYLIPDLVLPETDTRPIGKYGELRRQFLQEHRPDLFDLMLLEGTLHSHLADVDAEARQMVEDAIAQMARQQGVDDALKRADPLAWAGCMNAIKNAAEEAVLPDLLYGDALE</sequence>
<dbReference type="InterPro" id="IPR026989">
    <property type="entry name" value="TnpV"/>
</dbReference>
<protein>
    <submittedName>
        <fullName evidence="1">TnpV protein</fullName>
    </submittedName>
</protein>
<proteinExistence type="predicted"/>
<accession>A0A9D2EPY2</accession>
<reference evidence="1" key="1">
    <citation type="journal article" date="2021" name="PeerJ">
        <title>Extensive microbial diversity within the chicken gut microbiome revealed by metagenomics and culture.</title>
        <authorList>
            <person name="Gilroy R."/>
            <person name="Ravi A."/>
            <person name="Getino M."/>
            <person name="Pursley I."/>
            <person name="Horton D.L."/>
            <person name="Alikhan N.F."/>
            <person name="Baker D."/>
            <person name="Gharbi K."/>
            <person name="Hall N."/>
            <person name="Watson M."/>
            <person name="Adriaenssens E.M."/>
            <person name="Foster-Nyarko E."/>
            <person name="Jarju S."/>
            <person name="Secka A."/>
            <person name="Antonio M."/>
            <person name="Oren A."/>
            <person name="Chaudhuri R.R."/>
            <person name="La Ragione R."/>
            <person name="Hildebrand F."/>
            <person name="Pallen M.J."/>
        </authorList>
    </citation>
    <scope>NUCLEOTIDE SEQUENCE</scope>
    <source>
        <strain evidence="1">ChiSxjej1B13-11774</strain>
    </source>
</reference>
<organism evidence="1 2">
    <name type="scientific">Candidatus Gemmiger excrementigallinarum</name>
    <dbReference type="NCBI Taxonomy" id="2838609"/>
    <lineage>
        <taxon>Bacteria</taxon>
        <taxon>Bacillati</taxon>
        <taxon>Bacillota</taxon>
        <taxon>Clostridia</taxon>
        <taxon>Eubacteriales</taxon>
        <taxon>Gemmiger</taxon>
    </lineage>
</organism>
<dbReference type="AlphaFoldDB" id="A0A9D2EPY2"/>
<gene>
    <name evidence="1" type="ORF">H9811_02140</name>
</gene>
<dbReference type="EMBL" id="DXBP01000014">
    <property type="protein sequence ID" value="HIZ41341.1"/>
    <property type="molecule type" value="Genomic_DNA"/>
</dbReference>